<dbReference type="STRING" id="307507.A0A2V0PDC7"/>
<dbReference type="GO" id="GO:0016491">
    <property type="term" value="F:oxidoreductase activity"/>
    <property type="evidence" value="ECO:0007669"/>
    <property type="project" value="InterPro"/>
</dbReference>
<evidence type="ECO:0000259" key="1">
    <source>
        <dbReference type="PROSITE" id="PS51352"/>
    </source>
</evidence>
<dbReference type="Pfam" id="PF00578">
    <property type="entry name" value="AhpC-TSA"/>
    <property type="match status" value="1"/>
</dbReference>
<keyword evidence="3" id="KW-1185">Reference proteome</keyword>
<dbReference type="EMBL" id="BDRX01000071">
    <property type="protein sequence ID" value="GBF95913.1"/>
    <property type="molecule type" value="Genomic_DNA"/>
</dbReference>
<dbReference type="PANTHER" id="PTHR43640:SF1">
    <property type="entry name" value="THIOREDOXIN-DEPENDENT PEROXIREDOXIN"/>
    <property type="match status" value="1"/>
</dbReference>
<dbReference type="InterPro" id="IPR047262">
    <property type="entry name" value="PRX-like1"/>
</dbReference>
<dbReference type="PROSITE" id="PS51352">
    <property type="entry name" value="THIOREDOXIN_2"/>
    <property type="match status" value="1"/>
</dbReference>
<dbReference type="OrthoDB" id="1308at2759"/>
<comment type="caution">
    <text evidence="2">The sequence shown here is derived from an EMBL/GenBank/DDBJ whole genome shotgun (WGS) entry which is preliminary data.</text>
</comment>
<evidence type="ECO:0000313" key="3">
    <source>
        <dbReference type="Proteomes" id="UP000247498"/>
    </source>
</evidence>
<dbReference type="Gene3D" id="3.40.30.10">
    <property type="entry name" value="Glutaredoxin"/>
    <property type="match status" value="1"/>
</dbReference>
<dbReference type="PANTHER" id="PTHR43640">
    <property type="entry name" value="OS07G0260300 PROTEIN"/>
    <property type="match status" value="1"/>
</dbReference>
<dbReference type="GO" id="GO:0016209">
    <property type="term" value="F:antioxidant activity"/>
    <property type="evidence" value="ECO:0007669"/>
    <property type="project" value="InterPro"/>
</dbReference>
<feature type="domain" description="Thioredoxin" evidence="1">
    <location>
        <begin position="48"/>
        <end position="205"/>
    </location>
</feature>
<dbReference type="SUPFAM" id="SSF52833">
    <property type="entry name" value="Thioredoxin-like"/>
    <property type="match status" value="1"/>
</dbReference>
<accession>A0A2V0PDC7</accession>
<gene>
    <name evidence="2" type="ORF">Rsub_08504</name>
</gene>
<organism evidence="2 3">
    <name type="scientific">Raphidocelis subcapitata</name>
    <dbReference type="NCBI Taxonomy" id="307507"/>
    <lineage>
        <taxon>Eukaryota</taxon>
        <taxon>Viridiplantae</taxon>
        <taxon>Chlorophyta</taxon>
        <taxon>core chlorophytes</taxon>
        <taxon>Chlorophyceae</taxon>
        <taxon>CS clade</taxon>
        <taxon>Sphaeropleales</taxon>
        <taxon>Selenastraceae</taxon>
        <taxon>Raphidocelis</taxon>
    </lineage>
</organism>
<dbReference type="CDD" id="cd02969">
    <property type="entry name" value="PRX_like1"/>
    <property type="match status" value="1"/>
</dbReference>
<evidence type="ECO:0000313" key="2">
    <source>
        <dbReference type="EMBL" id="GBF95913.1"/>
    </source>
</evidence>
<reference evidence="2 3" key="1">
    <citation type="journal article" date="2018" name="Sci. Rep.">
        <title>Raphidocelis subcapitata (=Pseudokirchneriella subcapitata) provides an insight into genome evolution and environmental adaptations in the Sphaeropleales.</title>
        <authorList>
            <person name="Suzuki S."/>
            <person name="Yamaguchi H."/>
            <person name="Nakajima N."/>
            <person name="Kawachi M."/>
        </authorList>
    </citation>
    <scope>NUCLEOTIDE SEQUENCE [LARGE SCALE GENOMIC DNA]</scope>
    <source>
        <strain evidence="2 3">NIES-35</strain>
    </source>
</reference>
<dbReference type="InParanoid" id="A0A2V0PDC7"/>
<dbReference type="AlphaFoldDB" id="A0A2V0PDC7"/>
<dbReference type="InterPro" id="IPR013766">
    <property type="entry name" value="Thioredoxin_domain"/>
</dbReference>
<proteinExistence type="predicted"/>
<dbReference type="Proteomes" id="UP000247498">
    <property type="component" value="Unassembled WGS sequence"/>
</dbReference>
<sequence>MCALAAPARALGAQGHARRSSRPALTLLHSSARRRAGVCRVLTESVDLAVGTKAPDFALPEPLTGKTVTLADVSAGAKATLVCFICNHCPYVVLLKDAIKAVAADYSARGVGVVAISSNSVETHPQDGPDAMAKDARELGYPFPYLYDATQDVARAFKVACTPEFFVFDADLGLVYHGQFDDSRPKNGVTPTGKDLRAALDAVLAGQPAPKGRPSIGCNLKWHPGQEPDWYGTQQVKK</sequence>
<dbReference type="InterPro" id="IPR000866">
    <property type="entry name" value="AhpC/TSA"/>
</dbReference>
<name>A0A2V0PDC7_9CHLO</name>
<dbReference type="InterPro" id="IPR036249">
    <property type="entry name" value="Thioredoxin-like_sf"/>
</dbReference>
<protein>
    <submittedName>
        <fullName evidence="2">Thioredoxin</fullName>
    </submittedName>
</protein>